<accession>A0A0C1YBU4</accession>
<comment type="caution">
    <text evidence="1">The sequence shown here is derived from an EMBL/GenBank/DDBJ whole genome shotgun (WGS) entry which is preliminary data.</text>
</comment>
<name>A0A0C1YBU4_9CYAN</name>
<reference evidence="1" key="2">
    <citation type="journal article" date="2015" name="Genome Announc.">
        <title>Draft Genome Sequence of Filamentous Marine Cyanobacterium Lyngbya confervoides Strain BDU141951.</title>
        <authorList>
            <person name="Chandrababunaidu M.M."/>
            <person name="Sen D."/>
            <person name="Tripathy S."/>
        </authorList>
    </citation>
    <scope>NUCLEOTIDE SEQUENCE</scope>
    <source>
        <strain evidence="1">BDU141951</strain>
    </source>
</reference>
<evidence type="ECO:0000313" key="1">
    <source>
        <dbReference type="EMBL" id="NEV66728.1"/>
    </source>
</evidence>
<gene>
    <name evidence="1" type="ORF">QQ91_006325</name>
</gene>
<reference evidence="1" key="1">
    <citation type="submission" date="2014-11" db="EMBL/GenBank/DDBJ databases">
        <authorList>
            <person name="Malar M.C."/>
            <person name="Sen D."/>
            <person name="Tripathy S."/>
        </authorList>
    </citation>
    <scope>NUCLEOTIDE SEQUENCE</scope>
    <source>
        <strain evidence="1">BDU141951</strain>
    </source>
</reference>
<organism evidence="1">
    <name type="scientific">Lyngbya confervoides BDU141951</name>
    <dbReference type="NCBI Taxonomy" id="1574623"/>
    <lineage>
        <taxon>Bacteria</taxon>
        <taxon>Bacillati</taxon>
        <taxon>Cyanobacteriota</taxon>
        <taxon>Cyanophyceae</taxon>
        <taxon>Oscillatoriophycideae</taxon>
        <taxon>Oscillatoriales</taxon>
        <taxon>Microcoleaceae</taxon>
        <taxon>Lyngbya</taxon>
    </lineage>
</organism>
<dbReference type="AlphaFoldDB" id="A0A0C1YBU4"/>
<reference evidence="1" key="3">
    <citation type="submission" date="2020-02" db="EMBL/GenBank/DDBJ databases">
        <authorList>
            <person name="Sarangi A.N."/>
            <person name="Ghosh S."/>
            <person name="Mukherjee M."/>
            <person name="Tripathy S."/>
        </authorList>
    </citation>
    <scope>NUCLEOTIDE SEQUENCE</scope>
    <source>
        <strain evidence="1">BDU141951</strain>
    </source>
</reference>
<proteinExistence type="predicted"/>
<dbReference type="EMBL" id="JTHE02000003">
    <property type="protein sequence ID" value="NEV66728.1"/>
    <property type="molecule type" value="Genomic_DNA"/>
</dbReference>
<sequence>MSVQRRWFEKVMAAIALLNLGLVVFDLSYIPLRNVYRTIAPNVTEWYGQQFKGITPHPFTVDYLEKVSELETLVAEGGLVASSSERMLTELRTASDAMIAENPFDVANKSGTLERIKELMRRHVEATTGQPYESATEAFNTFWTKEYLSEAGYQSQVQFFNQTIRPLIETNYFRGIGFNGKPANNFIAIDSLFITIFSIELLLRVMVLRRRYPGLKIWDAILFRWYDLLLITPFSLFAPTWLLLRVIPVVTRIKQSKLLNLDPLRQRIVSFLIASVVVELTEFVLIRIINQLQSSIKKGNLAAFLMNDKSQPSQYINLGEVNEISAIAQQVSSTVVDETLPKVRPQIEALLTYTVSTTVTRSPLYRQLGHLPGFNTLIQNTVREIVDSLCETLYGNLDSKEPDAQRAALVKALVENFNQSFRTDLQENHGVEKIEALAFVWLEEIKINYLRQIAIEDEAILQERSRELYAMTRITPKP</sequence>
<protein>
    <submittedName>
        <fullName evidence="1">Uncharacterized protein</fullName>
    </submittedName>
</protein>